<name>A0A9N9QVX0_9NEOP</name>
<feature type="region of interest" description="Disordered" evidence="1">
    <location>
        <begin position="1"/>
        <end position="30"/>
    </location>
</feature>
<reference evidence="2" key="2">
    <citation type="submission" date="2022-10" db="EMBL/GenBank/DDBJ databases">
        <authorList>
            <consortium name="ENA_rothamsted_submissions"/>
            <consortium name="culmorum"/>
            <person name="King R."/>
        </authorList>
    </citation>
    <scope>NUCLEOTIDE SEQUENCE</scope>
</reference>
<dbReference type="AlphaFoldDB" id="A0A9N9QVX0"/>
<reference evidence="2" key="1">
    <citation type="submission" date="2021-12" db="EMBL/GenBank/DDBJ databases">
        <authorList>
            <person name="King R."/>
        </authorList>
    </citation>
    <scope>NUCLEOTIDE SEQUENCE</scope>
</reference>
<evidence type="ECO:0000313" key="2">
    <source>
        <dbReference type="EMBL" id="CAG9784330.1"/>
    </source>
</evidence>
<gene>
    <name evidence="2" type="ORF">DIATSA_LOCUS2432</name>
</gene>
<evidence type="ECO:0000313" key="3">
    <source>
        <dbReference type="Proteomes" id="UP001153714"/>
    </source>
</evidence>
<proteinExistence type="predicted"/>
<keyword evidence="3" id="KW-1185">Reference proteome</keyword>
<protein>
    <submittedName>
        <fullName evidence="2">Uncharacterized protein</fullName>
    </submittedName>
</protein>
<dbReference type="Proteomes" id="UP001153714">
    <property type="component" value="Chromosome 12"/>
</dbReference>
<evidence type="ECO:0000256" key="1">
    <source>
        <dbReference type="SAM" id="MobiDB-lite"/>
    </source>
</evidence>
<sequence>MYYVDSQRTLTRRESSLLTSRRTSDDDKTEYDVLSLAPPRSIYPLTTNTASFEIMRPKGSFKNELVTMMFESMLDCIVDTWKVIVPPKVEEIIPQIPLEKTASETTFASRKRKSISGG</sequence>
<organism evidence="2 3">
    <name type="scientific">Diatraea saccharalis</name>
    <name type="common">sugarcane borer</name>
    <dbReference type="NCBI Taxonomy" id="40085"/>
    <lineage>
        <taxon>Eukaryota</taxon>
        <taxon>Metazoa</taxon>
        <taxon>Ecdysozoa</taxon>
        <taxon>Arthropoda</taxon>
        <taxon>Hexapoda</taxon>
        <taxon>Insecta</taxon>
        <taxon>Pterygota</taxon>
        <taxon>Neoptera</taxon>
        <taxon>Endopterygota</taxon>
        <taxon>Lepidoptera</taxon>
        <taxon>Glossata</taxon>
        <taxon>Ditrysia</taxon>
        <taxon>Pyraloidea</taxon>
        <taxon>Crambidae</taxon>
        <taxon>Crambinae</taxon>
        <taxon>Diatraea</taxon>
    </lineage>
</organism>
<dbReference type="OrthoDB" id="294378at2759"/>
<dbReference type="EMBL" id="OU893343">
    <property type="protein sequence ID" value="CAG9784330.1"/>
    <property type="molecule type" value="Genomic_DNA"/>
</dbReference>
<accession>A0A9N9QVX0</accession>